<protein>
    <submittedName>
        <fullName evidence="1">(Mediterranean fruit fly) hypothetical protein</fullName>
    </submittedName>
</protein>
<name>A0A811UWH1_CERCA</name>
<dbReference type="Proteomes" id="UP000606786">
    <property type="component" value="Unassembled WGS sequence"/>
</dbReference>
<reference evidence="1" key="1">
    <citation type="submission" date="2020-11" db="EMBL/GenBank/DDBJ databases">
        <authorList>
            <person name="Whitehead M."/>
        </authorList>
    </citation>
    <scope>NUCLEOTIDE SEQUENCE</scope>
    <source>
        <strain evidence="1">EGII</strain>
    </source>
</reference>
<dbReference type="AlphaFoldDB" id="A0A811UWH1"/>
<organism evidence="1 2">
    <name type="scientific">Ceratitis capitata</name>
    <name type="common">Mediterranean fruit fly</name>
    <name type="synonym">Tephritis capitata</name>
    <dbReference type="NCBI Taxonomy" id="7213"/>
    <lineage>
        <taxon>Eukaryota</taxon>
        <taxon>Metazoa</taxon>
        <taxon>Ecdysozoa</taxon>
        <taxon>Arthropoda</taxon>
        <taxon>Hexapoda</taxon>
        <taxon>Insecta</taxon>
        <taxon>Pterygota</taxon>
        <taxon>Neoptera</taxon>
        <taxon>Endopterygota</taxon>
        <taxon>Diptera</taxon>
        <taxon>Brachycera</taxon>
        <taxon>Muscomorpha</taxon>
        <taxon>Tephritoidea</taxon>
        <taxon>Tephritidae</taxon>
        <taxon>Ceratitis</taxon>
        <taxon>Ceratitis</taxon>
    </lineage>
</organism>
<evidence type="ECO:0000313" key="1">
    <source>
        <dbReference type="EMBL" id="CAD7003011.1"/>
    </source>
</evidence>
<comment type="caution">
    <text evidence="1">The sequence shown here is derived from an EMBL/GenBank/DDBJ whole genome shotgun (WGS) entry which is preliminary data.</text>
</comment>
<dbReference type="EMBL" id="CAJHJT010000034">
    <property type="protein sequence ID" value="CAD7003011.1"/>
    <property type="molecule type" value="Genomic_DNA"/>
</dbReference>
<gene>
    <name evidence="1" type="ORF">CCAP1982_LOCUS11474</name>
</gene>
<evidence type="ECO:0000313" key="2">
    <source>
        <dbReference type="Proteomes" id="UP000606786"/>
    </source>
</evidence>
<keyword evidence="2" id="KW-1185">Reference proteome</keyword>
<sequence length="104" mass="10969">MGRGTCEKRLFANFSLLHCIALHCTVVVGRICMAAVGIAGADAAAVQCESPIANATLTNAPGDRPLCLILHFTALAPLAVAYHVSSNILPYINTYIFTNIHGCL</sequence>
<proteinExistence type="predicted"/>
<accession>A0A811UWH1</accession>